<dbReference type="OrthoDB" id="4269013at2"/>
<evidence type="ECO:0000313" key="2">
    <source>
        <dbReference type="Proteomes" id="UP000198683"/>
    </source>
</evidence>
<keyword evidence="2" id="KW-1185">Reference proteome</keyword>
<dbReference type="RefSeq" id="WP_090772022.1">
    <property type="nucleotide sequence ID" value="NZ_FNFB01000028.1"/>
</dbReference>
<organism evidence="1 2">
    <name type="scientific">Nonomuraea maritima</name>
    <dbReference type="NCBI Taxonomy" id="683260"/>
    <lineage>
        <taxon>Bacteria</taxon>
        <taxon>Bacillati</taxon>
        <taxon>Actinomycetota</taxon>
        <taxon>Actinomycetes</taxon>
        <taxon>Streptosporangiales</taxon>
        <taxon>Streptosporangiaceae</taxon>
        <taxon>Nonomuraea</taxon>
    </lineage>
</organism>
<protein>
    <submittedName>
        <fullName evidence="1">Uncharacterized protein</fullName>
    </submittedName>
</protein>
<accession>A0A1G9MGM8</accession>
<name>A0A1G9MGM8_9ACTN</name>
<dbReference type="EMBL" id="FNFB01000028">
    <property type="protein sequence ID" value="SDL73284.1"/>
    <property type="molecule type" value="Genomic_DNA"/>
</dbReference>
<dbReference type="STRING" id="683260.SAMN05421874_12827"/>
<reference evidence="1 2" key="1">
    <citation type="submission" date="2016-10" db="EMBL/GenBank/DDBJ databases">
        <authorList>
            <person name="de Groot N.N."/>
        </authorList>
    </citation>
    <scope>NUCLEOTIDE SEQUENCE [LARGE SCALE GENOMIC DNA]</scope>
    <source>
        <strain evidence="1 2">CGMCC 4.5681</strain>
    </source>
</reference>
<dbReference type="Proteomes" id="UP000198683">
    <property type="component" value="Unassembled WGS sequence"/>
</dbReference>
<sequence>MVVVYATAADYAAFTGKPAPEGIDASLARASERIDELLIGAVYDTDDQEMPTDPRERDAITRATCAQAAWMLATGDPYGVAAAFKDISIGSVRLSRAGSGESAPARHAPDAGRILHTAGLLPGYAFDVAAW</sequence>
<proteinExistence type="predicted"/>
<gene>
    <name evidence="1" type="ORF">SAMN05421874_12827</name>
</gene>
<evidence type="ECO:0000313" key="1">
    <source>
        <dbReference type="EMBL" id="SDL73284.1"/>
    </source>
</evidence>
<dbReference type="AlphaFoldDB" id="A0A1G9MGM8"/>